<evidence type="ECO:0000313" key="3">
    <source>
        <dbReference type="Proteomes" id="UP000246005"/>
    </source>
</evidence>
<reference evidence="2 3" key="1">
    <citation type="submission" date="2018-05" db="EMBL/GenBank/DDBJ databases">
        <title>Genomic Encyclopedia of Type Strains, Phase IV (KMG-IV): sequencing the most valuable type-strain genomes for metagenomic binning, comparative biology and taxonomic classification.</title>
        <authorList>
            <person name="Goeker M."/>
        </authorList>
    </citation>
    <scope>NUCLEOTIDE SEQUENCE [LARGE SCALE GENOMIC DNA]</scope>
    <source>
        <strain evidence="2 3">DSM 45480</strain>
    </source>
</reference>
<keyword evidence="1" id="KW-0812">Transmembrane</keyword>
<evidence type="ECO:0000313" key="2">
    <source>
        <dbReference type="EMBL" id="PWK87206.1"/>
    </source>
</evidence>
<name>A0A316I1E0_9PSEU</name>
<dbReference type="InterPro" id="IPR039708">
    <property type="entry name" value="MT1774/Rv1733c-like"/>
</dbReference>
<dbReference type="PANTHER" id="PTHR42305:SF1">
    <property type="entry name" value="MEMBRANE PROTEIN RV1733C-RELATED"/>
    <property type="match status" value="1"/>
</dbReference>
<feature type="transmembrane region" description="Helical" evidence="1">
    <location>
        <begin position="27"/>
        <end position="49"/>
    </location>
</feature>
<evidence type="ECO:0000256" key="1">
    <source>
        <dbReference type="SAM" id="Phobius"/>
    </source>
</evidence>
<proteinExistence type="predicted"/>
<keyword evidence="1" id="KW-0472">Membrane</keyword>
<organism evidence="2 3">
    <name type="scientific">Lentzea atacamensis</name>
    <dbReference type="NCBI Taxonomy" id="531938"/>
    <lineage>
        <taxon>Bacteria</taxon>
        <taxon>Bacillati</taxon>
        <taxon>Actinomycetota</taxon>
        <taxon>Actinomycetes</taxon>
        <taxon>Pseudonocardiales</taxon>
        <taxon>Pseudonocardiaceae</taxon>
        <taxon>Lentzea</taxon>
    </lineage>
</organism>
<comment type="caution">
    <text evidence="2">The sequence shown here is derived from an EMBL/GenBank/DDBJ whole genome shotgun (WGS) entry which is preliminary data.</text>
</comment>
<dbReference type="PANTHER" id="PTHR42305">
    <property type="entry name" value="MEMBRANE PROTEIN RV1733C-RELATED"/>
    <property type="match status" value="1"/>
</dbReference>
<sequence length="197" mass="21212">MGSKLLSRVVRQAFPGRNKLATAGDRLEGAALVAAVIVALLAVPVAGAAGSELHASRQTRVETEQTTRQRAEAVLAENAPPAMRVDDRGTVLETTPVRATWLTPDGKERQGEVQAHHGAMAGATVPIWIDRNGDLTEPPLSAAGAAITAIVVALLVWGSATTVAALLYLLTRFTHTRLRLRRWELEWRQVSADWTSR</sequence>
<dbReference type="RefSeq" id="WP_109636808.1">
    <property type="nucleotide sequence ID" value="NZ_QGHB01000004.1"/>
</dbReference>
<dbReference type="AlphaFoldDB" id="A0A316I1E0"/>
<feature type="transmembrane region" description="Helical" evidence="1">
    <location>
        <begin position="142"/>
        <end position="170"/>
    </location>
</feature>
<dbReference type="Proteomes" id="UP000246005">
    <property type="component" value="Unassembled WGS sequence"/>
</dbReference>
<gene>
    <name evidence="2" type="ORF">C8D88_104367</name>
</gene>
<keyword evidence="1" id="KW-1133">Transmembrane helix</keyword>
<dbReference type="EMBL" id="QGHB01000004">
    <property type="protein sequence ID" value="PWK87206.1"/>
    <property type="molecule type" value="Genomic_DNA"/>
</dbReference>
<protein>
    <submittedName>
        <fullName evidence="2">Uncharacterized protein</fullName>
    </submittedName>
</protein>
<accession>A0A316I1E0</accession>